<evidence type="ECO:0000256" key="6">
    <source>
        <dbReference type="ARBA" id="ARBA00022827"/>
    </source>
</evidence>
<reference evidence="9 10" key="1">
    <citation type="submission" date="2019-06" db="EMBL/GenBank/DDBJ databases">
        <title>Sequencing the genomes of 1000 actinobacteria strains.</title>
        <authorList>
            <person name="Klenk H.-P."/>
        </authorList>
    </citation>
    <scope>NUCLEOTIDE SEQUENCE [LARGE SCALE GENOMIC DNA]</scope>
    <source>
        <strain evidence="9 10">DSM 103495</strain>
    </source>
</reference>
<dbReference type="SUPFAM" id="SSF51905">
    <property type="entry name" value="FAD/NAD(P)-binding domain"/>
    <property type="match status" value="1"/>
</dbReference>
<dbReference type="UniPathway" id="UPA00223">
    <property type="reaction ID" value="UER01008"/>
</dbReference>
<dbReference type="Gene3D" id="3.50.50.60">
    <property type="entry name" value="FAD/NAD(P)-binding domain"/>
    <property type="match status" value="1"/>
</dbReference>
<comment type="caution">
    <text evidence="9">The sequence shown here is derived from an EMBL/GenBank/DDBJ whole genome shotgun (WGS) entry which is preliminary data.</text>
</comment>
<comment type="similarity">
    <text evidence="8">Belongs to the MQO family.</text>
</comment>
<organism evidence="9 10">
    <name type="scientific">Nocardia bhagyanarayanae</name>
    <dbReference type="NCBI Taxonomy" id="1215925"/>
    <lineage>
        <taxon>Bacteria</taxon>
        <taxon>Bacillati</taxon>
        <taxon>Actinomycetota</taxon>
        <taxon>Actinomycetes</taxon>
        <taxon>Mycobacteriales</taxon>
        <taxon>Nocardiaceae</taxon>
        <taxon>Nocardia</taxon>
    </lineage>
</organism>
<dbReference type="GO" id="GO:0047545">
    <property type="term" value="F:(S)-2-hydroxyglutarate dehydrogenase activity"/>
    <property type="evidence" value="ECO:0007669"/>
    <property type="project" value="TreeGrafter"/>
</dbReference>
<gene>
    <name evidence="8" type="primary">mqo</name>
    <name evidence="9" type="ORF">FB390_3173</name>
</gene>
<dbReference type="NCBIfam" id="NF009875">
    <property type="entry name" value="PRK13339.1"/>
    <property type="match status" value="1"/>
</dbReference>
<dbReference type="PANTHER" id="PTHR43104">
    <property type="entry name" value="L-2-HYDROXYGLUTARATE DEHYDROGENASE, MITOCHONDRIAL"/>
    <property type="match status" value="1"/>
</dbReference>
<comment type="pathway">
    <text evidence="3 8">Carbohydrate metabolism; tricarboxylic acid cycle; oxaloacetate from (S)-malate (quinone route): step 1/1.</text>
</comment>
<dbReference type="GO" id="GO:0006099">
    <property type="term" value="P:tricarboxylic acid cycle"/>
    <property type="evidence" value="ECO:0007669"/>
    <property type="project" value="UniProtKB-UniRule"/>
</dbReference>
<name>A0A543FCQ7_9NOCA</name>
<evidence type="ECO:0000256" key="4">
    <source>
        <dbReference type="ARBA" id="ARBA00022532"/>
    </source>
</evidence>
<dbReference type="PANTHER" id="PTHR43104:SF2">
    <property type="entry name" value="L-2-HYDROXYGLUTARATE DEHYDROGENASE, MITOCHONDRIAL"/>
    <property type="match status" value="1"/>
</dbReference>
<keyword evidence="7 8" id="KW-0560">Oxidoreductase</keyword>
<evidence type="ECO:0000256" key="8">
    <source>
        <dbReference type="HAMAP-Rule" id="MF_00212"/>
    </source>
</evidence>
<evidence type="ECO:0000256" key="3">
    <source>
        <dbReference type="ARBA" id="ARBA00005012"/>
    </source>
</evidence>
<comment type="cofactor">
    <cofactor evidence="2 8">
        <name>FAD</name>
        <dbReference type="ChEBI" id="CHEBI:57692"/>
    </cofactor>
</comment>
<keyword evidence="5 8" id="KW-0285">Flavoprotein</keyword>
<dbReference type="EMBL" id="VFPG01000001">
    <property type="protein sequence ID" value="TQM31514.1"/>
    <property type="molecule type" value="Genomic_DNA"/>
</dbReference>
<evidence type="ECO:0000256" key="2">
    <source>
        <dbReference type="ARBA" id="ARBA00001974"/>
    </source>
</evidence>
<dbReference type="HAMAP" id="MF_00212">
    <property type="entry name" value="MQO"/>
    <property type="match status" value="1"/>
</dbReference>
<dbReference type="Pfam" id="PF06039">
    <property type="entry name" value="Mqo"/>
    <property type="match status" value="1"/>
</dbReference>
<evidence type="ECO:0000313" key="10">
    <source>
        <dbReference type="Proteomes" id="UP000316331"/>
    </source>
</evidence>
<dbReference type="NCBIfam" id="NF003605">
    <property type="entry name" value="PRK05257.1-4"/>
    <property type="match status" value="1"/>
</dbReference>
<sequence>MTEKTDVVLIGAGIMSATLGALLRQLQPEWSISLFERLDAAAAESSDPWNNAGTGHSALCELNYSPQNADGSVDVTKAIDINERFQVSRQFWAYAVENGVLGDPSRFINPIPHVSFVHGAADVQYLRKRYEALAPHPLFEGMEYIDSPDEFSRRLPLMAKGRDFSDPIALNWTDGGTDIDFGSLTKELLAYLGATGANLAFGHEVLDLSKQSDGSWKVRVRNLRTRRTRTVEAKFVFVGAGGGALPLLQKSGIKEIKGFAGFPVSGQFLRCTNPALIDKHEAKVYGKAAVGAPPMSVPHLDTRVINGKPGLLFGPYAGWTPKFLKDGSNTDLFKSIRPGNLAPMLGVGLTEMSLVKYLVSELLKSQSGKVYTMEEFIPRADGRDWELITAGQRVQIIRRKGIGGVLELGTAVIAAQDGSIAGLLGASPGASTCVTAMLDVLQRCFPREYADWTPRLRQMIPSLGVKLSEDKALFHEVWDWTNKALNLTNANTPKHAGVALTP</sequence>
<dbReference type="OrthoDB" id="9763983at2"/>
<dbReference type="NCBIfam" id="NF003603">
    <property type="entry name" value="PRK05257.1-1"/>
    <property type="match status" value="1"/>
</dbReference>
<dbReference type="InterPro" id="IPR036188">
    <property type="entry name" value="FAD/NAD-bd_sf"/>
</dbReference>
<dbReference type="AlphaFoldDB" id="A0A543FCQ7"/>
<proteinExistence type="inferred from homology"/>
<comment type="catalytic activity">
    <reaction evidence="1 8">
        <text>(S)-malate + a quinone = a quinol + oxaloacetate</text>
        <dbReference type="Rhea" id="RHEA:46012"/>
        <dbReference type="ChEBI" id="CHEBI:15589"/>
        <dbReference type="ChEBI" id="CHEBI:16452"/>
        <dbReference type="ChEBI" id="CHEBI:24646"/>
        <dbReference type="ChEBI" id="CHEBI:132124"/>
        <dbReference type="EC" id="1.1.5.4"/>
    </reaction>
</comment>
<keyword evidence="6 8" id="KW-0274">FAD</keyword>
<keyword evidence="4 8" id="KW-0816">Tricarboxylic acid cycle</keyword>
<dbReference type="NCBIfam" id="NF003611">
    <property type="entry name" value="PRK05257.3-2"/>
    <property type="match status" value="1"/>
</dbReference>
<dbReference type="InterPro" id="IPR006231">
    <property type="entry name" value="MQO"/>
</dbReference>
<dbReference type="NCBIfam" id="NF003606">
    <property type="entry name" value="PRK05257.2-1"/>
    <property type="match status" value="1"/>
</dbReference>
<dbReference type="GO" id="GO:0008924">
    <property type="term" value="F:L-malate dehydrogenase (quinone) activity"/>
    <property type="evidence" value="ECO:0007669"/>
    <property type="project" value="UniProtKB-UniRule"/>
</dbReference>
<dbReference type="NCBIfam" id="NF003610">
    <property type="entry name" value="PRK05257.3-1"/>
    <property type="match status" value="1"/>
</dbReference>
<dbReference type="Gene3D" id="3.30.9.10">
    <property type="entry name" value="D-Amino Acid Oxidase, subunit A, domain 2"/>
    <property type="match status" value="1"/>
</dbReference>
<keyword evidence="10" id="KW-1185">Reference proteome</keyword>
<dbReference type="RefSeq" id="WP_141809590.1">
    <property type="nucleotide sequence ID" value="NZ_VFPG01000001.1"/>
</dbReference>
<dbReference type="NCBIfam" id="TIGR01320">
    <property type="entry name" value="mal_quin_oxido"/>
    <property type="match status" value="1"/>
</dbReference>
<dbReference type="EC" id="1.1.5.4" evidence="8"/>
<evidence type="ECO:0000256" key="1">
    <source>
        <dbReference type="ARBA" id="ARBA00001139"/>
    </source>
</evidence>
<evidence type="ECO:0000313" key="9">
    <source>
        <dbReference type="EMBL" id="TQM31514.1"/>
    </source>
</evidence>
<evidence type="ECO:0000256" key="5">
    <source>
        <dbReference type="ARBA" id="ARBA00022630"/>
    </source>
</evidence>
<accession>A0A543FCQ7</accession>
<evidence type="ECO:0000256" key="7">
    <source>
        <dbReference type="ARBA" id="ARBA00023002"/>
    </source>
</evidence>
<protein>
    <recommendedName>
        <fullName evidence="8">Probable malate:quinone oxidoreductase</fullName>
        <ecNumber evidence="8">1.1.5.4</ecNumber>
    </recommendedName>
    <alternativeName>
        <fullName evidence="8">MQO</fullName>
    </alternativeName>
    <alternativeName>
        <fullName evidence="8">Malate dehydrogenase [quinone]</fullName>
    </alternativeName>
</protein>
<dbReference type="Proteomes" id="UP000316331">
    <property type="component" value="Unassembled WGS sequence"/>
</dbReference>